<sequence length="258" mass="29256">MQKSFTVWAVLVCQSLGWNVYAQDMDYESARWHPIHFKPAIDTAKDEQCLACHQEIIESKVKPESPAGVKAKDSLAWYQTLEVYQGEQETFHRRHLVTPLAKKLMNLKCNTCHQGHDPREAAPVPPTNSNAGFSLRKTVNPETTCLKCHGQMNYQVMGLPSPWPESHKLFTTCMTCHTVIRSVRHQVNYLNAEAIEAAAKESPDACYGCHGGRAWYRVAYPYPRHAWPGVGAEVPEWAKNRPTESEPRFRLPKQTAAK</sequence>
<dbReference type="InterPro" id="IPR036280">
    <property type="entry name" value="Multihaem_cyt_sf"/>
</dbReference>
<dbReference type="OrthoDB" id="9805828at2"/>
<dbReference type="EMBL" id="FMSV02000534">
    <property type="protein sequence ID" value="SEH07560.1"/>
    <property type="molecule type" value="Genomic_DNA"/>
</dbReference>
<gene>
    <name evidence="2" type="ORF">MBHS_03436</name>
</gene>
<dbReference type="AlphaFoldDB" id="A0A1H6FBU0"/>
<dbReference type="RefSeq" id="WP_103921202.1">
    <property type="nucleotide sequence ID" value="NZ_FMSV02000534.1"/>
</dbReference>
<organism evidence="2 3">
    <name type="scientific">Candidatus Venteria ishoeyi</name>
    <dbReference type="NCBI Taxonomy" id="1899563"/>
    <lineage>
        <taxon>Bacteria</taxon>
        <taxon>Pseudomonadati</taxon>
        <taxon>Pseudomonadota</taxon>
        <taxon>Gammaproteobacteria</taxon>
        <taxon>Thiotrichales</taxon>
        <taxon>Thiotrichaceae</taxon>
        <taxon>Venteria</taxon>
    </lineage>
</organism>
<feature type="compositionally biased region" description="Basic and acidic residues" evidence="1">
    <location>
        <begin position="236"/>
        <end position="249"/>
    </location>
</feature>
<evidence type="ECO:0000313" key="3">
    <source>
        <dbReference type="Proteomes" id="UP000236724"/>
    </source>
</evidence>
<dbReference type="Gene3D" id="3.90.10.10">
    <property type="entry name" value="Cytochrome C3"/>
    <property type="match status" value="1"/>
</dbReference>
<feature type="region of interest" description="Disordered" evidence="1">
    <location>
        <begin position="236"/>
        <end position="258"/>
    </location>
</feature>
<dbReference type="Proteomes" id="UP000236724">
    <property type="component" value="Unassembled WGS sequence"/>
</dbReference>
<reference evidence="2 3" key="1">
    <citation type="submission" date="2016-10" db="EMBL/GenBank/DDBJ databases">
        <authorList>
            <person name="de Groot N.N."/>
        </authorList>
    </citation>
    <scope>NUCLEOTIDE SEQUENCE [LARGE SCALE GENOMIC DNA]</scope>
    <source>
        <strain evidence="2">MBHS1</strain>
    </source>
</reference>
<accession>A0A1H6FBU0</accession>
<evidence type="ECO:0000256" key="1">
    <source>
        <dbReference type="SAM" id="MobiDB-lite"/>
    </source>
</evidence>
<dbReference type="SUPFAM" id="SSF48695">
    <property type="entry name" value="Multiheme cytochromes"/>
    <property type="match status" value="1"/>
</dbReference>
<keyword evidence="3" id="KW-1185">Reference proteome</keyword>
<evidence type="ECO:0000313" key="2">
    <source>
        <dbReference type="EMBL" id="SEH07560.1"/>
    </source>
</evidence>
<proteinExistence type="predicted"/>
<name>A0A1H6FBU0_9GAMM</name>
<protein>
    <submittedName>
        <fullName evidence="2">Doubled CXXCH motif (Paired_CXXCH_1)</fullName>
    </submittedName>
</protein>